<evidence type="ECO:0000313" key="2">
    <source>
        <dbReference type="Proteomes" id="UP000838756"/>
    </source>
</evidence>
<accession>A0A8S4RSU9</accession>
<dbReference type="AlphaFoldDB" id="A0A8S4RSU9"/>
<evidence type="ECO:0000313" key="1">
    <source>
        <dbReference type="EMBL" id="CAH2240945.1"/>
    </source>
</evidence>
<name>A0A8S4RSU9_9NEOP</name>
<keyword evidence="2" id="KW-1185">Reference proteome</keyword>
<dbReference type="Proteomes" id="UP000838756">
    <property type="component" value="Unassembled WGS sequence"/>
</dbReference>
<protein>
    <submittedName>
        <fullName evidence="1">Jg9681 protein</fullName>
    </submittedName>
</protein>
<proteinExistence type="predicted"/>
<gene>
    <name evidence="1" type="primary">jg9681</name>
    <name evidence="1" type="ORF">PAEG_LOCUS17428</name>
</gene>
<comment type="caution">
    <text evidence="1">The sequence shown here is derived from an EMBL/GenBank/DDBJ whole genome shotgun (WGS) entry which is preliminary data.</text>
</comment>
<dbReference type="EMBL" id="CAKXAJ010025557">
    <property type="protein sequence ID" value="CAH2240945.1"/>
    <property type="molecule type" value="Genomic_DNA"/>
</dbReference>
<reference evidence="1" key="1">
    <citation type="submission" date="2022-03" db="EMBL/GenBank/DDBJ databases">
        <authorList>
            <person name="Lindestad O."/>
        </authorList>
    </citation>
    <scope>NUCLEOTIDE SEQUENCE</scope>
</reference>
<sequence length="85" mass="9572">MNSSAKVNITLDFSLKWMRGVSLTQSSSRHVVGMHRDLSAASRKRSMRPRHCALRRPVFRLEKLCNTTETSITAPFPSPPSNFPS</sequence>
<organism evidence="1 2">
    <name type="scientific">Pararge aegeria aegeria</name>
    <dbReference type="NCBI Taxonomy" id="348720"/>
    <lineage>
        <taxon>Eukaryota</taxon>
        <taxon>Metazoa</taxon>
        <taxon>Ecdysozoa</taxon>
        <taxon>Arthropoda</taxon>
        <taxon>Hexapoda</taxon>
        <taxon>Insecta</taxon>
        <taxon>Pterygota</taxon>
        <taxon>Neoptera</taxon>
        <taxon>Endopterygota</taxon>
        <taxon>Lepidoptera</taxon>
        <taxon>Glossata</taxon>
        <taxon>Ditrysia</taxon>
        <taxon>Papilionoidea</taxon>
        <taxon>Nymphalidae</taxon>
        <taxon>Satyrinae</taxon>
        <taxon>Satyrini</taxon>
        <taxon>Parargina</taxon>
        <taxon>Pararge</taxon>
    </lineage>
</organism>